<dbReference type="EMBL" id="JBGFUD010007198">
    <property type="protein sequence ID" value="MFH4981436.1"/>
    <property type="molecule type" value="Genomic_DNA"/>
</dbReference>
<protein>
    <submittedName>
        <fullName evidence="2">Uncharacterized protein</fullName>
    </submittedName>
</protein>
<keyword evidence="3" id="KW-1185">Reference proteome</keyword>
<comment type="caution">
    <text evidence="2">The sequence shown here is derived from an EMBL/GenBank/DDBJ whole genome shotgun (WGS) entry which is preliminary data.</text>
</comment>
<keyword evidence="1" id="KW-0472">Membrane</keyword>
<dbReference type="AlphaFoldDB" id="A0ABD6EQ73"/>
<proteinExistence type="predicted"/>
<name>A0ABD6EQ73_9BILA</name>
<evidence type="ECO:0000313" key="2">
    <source>
        <dbReference type="EMBL" id="MFH4981436.1"/>
    </source>
</evidence>
<organism evidence="2 3">
    <name type="scientific">Gnathostoma spinigerum</name>
    <dbReference type="NCBI Taxonomy" id="75299"/>
    <lineage>
        <taxon>Eukaryota</taxon>
        <taxon>Metazoa</taxon>
        <taxon>Ecdysozoa</taxon>
        <taxon>Nematoda</taxon>
        <taxon>Chromadorea</taxon>
        <taxon>Rhabditida</taxon>
        <taxon>Spirurina</taxon>
        <taxon>Gnathostomatomorpha</taxon>
        <taxon>Gnathostomatoidea</taxon>
        <taxon>Gnathostomatidae</taxon>
        <taxon>Gnathostoma</taxon>
    </lineage>
</organism>
<evidence type="ECO:0000313" key="3">
    <source>
        <dbReference type="Proteomes" id="UP001608902"/>
    </source>
</evidence>
<gene>
    <name evidence="2" type="ORF">AB6A40_008145</name>
</gene>
<feature type="transmembrane region" description="Helical" evidence="1">
    <location>
        <begin position="31"/>
        <end position="54"/>
    </location>
</feature>
<feature type="transmembrane region" description="Helical" evidence="1">
    <location>
        <begin position="88"/>
        <end position="109"/>
    </location>
</feature>
<keyword evidence="1" id="KW-0812">Transmembrane</keyword>
<keyword evidence="1" id="KW-1133">Transmembrane helix</keyword>
<dbReference type="Proteomes" id="UP001608902">
    <property type="component" value="Unassembled WGS sequence"/>
</dbReference>
<accession>A0ABD6EQ73</accession>
<reference evidence="2 3" key="1">
    <citation type="submission" date="2024-08" db="EMBL/GenBank/DDBJ databases">
        <title>Gnathostoma spinigerum genome.</title>
        <authorList>
            <person name="Gonzalez-Bertolin B."/>
            <person name="Monzon S."/>
            <person name="Zaballos A."/>
            <person name="Jimenez P."/>
            <person name="Dekumyoy P."/>
            <person name="Varona S."/>
            <person name="Cuesta I."/>
            <person name="Sumanam S."/>
            <person name="Adisakwattana P."/>
            <person name="Gasser R.B."/>
            <person name="Hernandez-Gonzalez A."/>
            <person name="Young N.D."/>
            <person name="Perteguer M.J."/>
        </authorList>
    </citation>
    <scope>NUCLEOTIDE SEQUENCE [LARGE SCALE GENOMIC DNA]</scope>
    <source>
        <strain evidence="2">AL3</strain>
        <tissue evidence="2">Liver</tissue>
    </source>
</reference>
<sequence length="171" mass="19809">MHSALICYHQNPTILSVSLSFVHHCCALYQLFLYGTILCLLLYCGLPILFLFLASSMDKAFPVNSTVVDRQAQSANFYQISLIDFFNLLYRISFAIAYFSLASMCQMLFKCRMSFHILNVVVMFLEASIPFLFFAFVRMFVINSDVSLSVECRNTFDICKDFQKIFSLYKY</sequence>
<feature type="transmembrane region" description="Helical" evidence="1">
    <location>
        <begin position="115"/>
        <end position="137"/>
    </location>
</feature>
<evidence type="ECO:0000256" key="1">
    <source>
        <dbReference type="SAM" id="Phobius"/>
    </source>
</evidence>